<proteinExistence type="predicted"/>
<comment type="caution">
    <text evidence="2">The sequence shown here is derived from an EMBL/GenBank/DDBJ whole genome shotgun (WGS) entry which is preliminary data.</text>
</comment>
<name>A0ABW8IWS6_9GAMM</name>
<dbReference type="EMBL" id="JADIKG010000012">
    <property type="protein sequence ID" value="MFK2874451.1"/>
    <property type="molecule type" value="Genomic_DNA"/>
</dbReference>
<feature type="transmembrane region" description="Helical" evidence="1">
    <location>
        <begin position="49"/>
        <end position="72"/>
    </location>
</feature>
<keyword evidence="3" id="KW-1185">Reference proteome</keyword>
<keyword evidence="1" id="KW-1133">Transmembrane helix</keyword>
<dbReference type="Proteomes" id="UP001620405">
    <property type="component" value="Unassembled WGS sequence"/>
</dbReference>
<sequence length="94" mass="10494">MNHRKNGFLEACFVQLGLFLVAFMLWFYFRTKALLAGPPLADSYAQSWSFQFAVGAFYLVICLAALAAVFLAEAILLKIYRHFAGTERGHSGTP</sequence>
<accession>A0ABW8IWS6</accession>
<organism evidence="2 3">
    <name type="scientific">Dyella lipolytica</name>
    <dbReference type="NCBI Taxonomy" id="1867835"/>
    <lineage>
        <taxon>Bacteria</taxon>
        <taxon>Pseudomonadati</taxon>
        <taxon>Pseudomonadota</taxon>
        <taxon>Gammaproteobacteria</taxon>
        <taxon>Lysobacterales</taxon>
        <taxon>Rhodanobacteraceae</taxon>
        <taxon>Dyella</taxon>
    </lineage>
</organism>
<evidence type="ECO:0000256" key="1">
    <source>
        <dbReference type="SAM" id="Phobius"/>
    </source>
</evidence>
<keyword evidence="1" id="KW-0812">Transmembrane</keyword>
<keyword evidence="1" id="KW-0472">Membrane</keyword>
<evidence type="ECO:0000313" key="3">
    <source>
        <dbReference type="Proteomes" id="UP001620405"/>
    </source>
</evidence>
<protein>
    <submittedName>
        <fullName evidence="2">Uncharacterized protein</fullName>
    </submittedName>
</protein>
<feature type="transmembrane region" description="Helical" evidence="1">
    <location>
        <begin position="7"/>
        <end position="29"/>
    </location>
</feature>
<evidence type="ECO:0000313" key="2">
    <source>
        <dbReference type="EMBL" id="MFK2874451.1"/>
    </source>
</evidence>
<gene>
    <name evidence="2" type="ORF">ISP13_12980</name>
</gene>
<reference evidence="2 3" key="1">
    <citation type="submission" date="2020-10" db="EMBL/GenBank/DDBJ databases">
        <title>Phylogeny of dyella-like bacteria.</title>
        <authorList>
            <person name="Fu J."/>
        </authorList>
    </citation>
    <scope>NUCLEOTIDE SEQUENCE [LARGE SCALE GENOMIC DNA]</scope>
    <source>
        <strain evidence="2 3">DHOB07</strain>
    </source>
</reference>
<dbReference type="RefSeq" id="WP_284401836.1">
    <property type="nucleotide sequence ID" value="NZ_BSNQ01000009.1"/>
</dbReference>